<dbReference type="RefSeq" id="WP_160800302.1">
    <property type="nucleotide sequence ID" value="NZ_WUUL01000002.1"/>
</dbReference>
<dbReference type="GO" id="GO:0015035">
    <property type="term" value="F:protein-disulfide reductase activity"/>
    <property type="evidence" value="ECO:0007669"/>
    <property type="project" value="InterPro"/>
</dbReference>
<dbReference type="EMBL" id="WUUL01000002">
    <property type="protein sequence ID" value="MXQ52964.1"/>
    <property type="molecule type" value="Genomic_DNA"/>
</dbReference>
<comment type="caution">
    <text evidence="1">The sequence shown here is derived from an EMBL/GenBank/DDBJ whole genome shotgun (WGS) entry which is preliminary data.</text>
</comment>
<reference evidence="1 2" key="1">
    <citation type="submission" date="2019-12" db="EMBL/GenBank/DDBJ databases">
        <title>Whole-genome analyses of novel actinobacteria.</title>
        <authorList>
            <person name="Sahin N."/>
            <person name="Saygin H."/>
        </authorList>
    </citation>
    <scope>NUCLEOTIDE SEQUENCE [LARGE SCALE GENOMIC DNA]</scope>
    <source>
        <strain evidence="1 2">KC615</strain>
    </source>
</reference>
<dbReference type="AlphaFoldDB" id="A0A6I4VWX1"/>
<dbReference type="PANTHER" id="PTHR33639">
    <property type="entry name" value="THIOL-DISULFIDE OXIDOREDUCTASE DCC"/>
    <property type="match status" value="1"/>
</dbReference>
<evidence type="ECO:0000313" key="2">
    <source>
        <dbReference type="Proteomes" id="UP000430692"/>
    </source>
</evidence>
<evidence type="ECO:0000313" key="1">
    <source>
        <dbReference type="EMBL" id="MXQ52964.1"/>
    </source>
</evidence>
<gene>
    <name evidence="1" type="ORF">GSM42_04285</name>
</gene>
<organism evidence="1 2">
    <name type="scientific">Shimazuella alba</name>
    <dbReference type="NCBI Taxonomy" id="2690964"/>
    <lineage>
        <taxon>Bacteria</taxon>
        <taxon>Bacillati</taxon>
        <taxon>Bacillota</taxon>
        <taxon>Bacilli</taxon>
        <taxon>Bacillales</taxon>
        <taxon>Thermoactinomycetaceae</taxon>
        <taxon>Shimazuella</taxon>
    </lineage>
</organism>
<dbReference type="InterPro" id="IPR007263">
    <property type="entry name" value="DCC1-like"/>
</dbReference>
<dbReference type="Pfam" id="PF04134">
    <property type="entry name" value="DCC1-like"/>
    <property type="match status" value="1"/>
</dbReference>
<keyword evidence="2" id="KW-1185">Reference proteome</keyword>
<dbReference type="PANTHER" id="PTHR33639:SF2">
    <property type="entry name" value="DUF393 DOMAIN-CONTAINING PROTEIN"/>
    <property type="match status" value="1"/>
</dbReference>
<accession>A0A6I4VWX1</accession>
<dbReference type="InterPro" id="IPR052927">
    <property type="entry name" value="DCC_oxidoreductase"/>
</dbReference>
<protein>
    <submittedName>
        <fullName evidence="1">DUF393 domain-containing protein</fullName>
    </submittedName>
</protein>
<dbReference type="Proteomes" id="UP000430692">
    <property type="component" value="Unassembled WGS sequence"/>
</dbReference>
<name>A0A6I4VWX1_9BACL</name>
<proteinExistence type="predicted"/>
<sequence>MSTDTKIDTSGTYVLFDGVCNVCNYWVQFIIKRDPKAQFRFASLQSEEAQLLLQAHEQKVTLDSIVLLQDGKVYTESTAILQIFKKLTGMWKLLSVFQIVPKFIRDSLYRWFAKNRYRWFGQQESCMIPTPEVRQRFL</sequence>